<dbReference type="GO" id="GO:0000172">
    <property type="term" value="C:ribonuclease MRP complex"/>
    <property type="evidence" value="ECO:0007669"/>
    <property type="project" value="TreeGrafter"/>
</dbReference>
<organism evidence="1 2">
    <name type="scientific">Coemansia spiralis</name>
    <dbReference type="NCBI Taxonomy" id="417178"/>
    <lineage>
        <taxon>Eukaryota</taxon>
        <taxon>Fungi</taxon>
        <taxon>Fungi incertae sedis</taxon>
        <taxon>Zoopagomycota</taxon>
        <taxon>Kickxellomycotina</taxon>
        <taxon>Kickxellomycetes</taxon>
        <taxon>Kickxellales</taxon>
        <taxon>Kickxellaceae</taxon>
        <taxon>Coemansia</taxon>
    </lineage>
</organism>
<dbReference type="GO" id="GO:0004526">
    <property type="term" value="F:ribonuclease P activity"/>
    <property type="evidence" value="ECO:0007669"/>
    <property type="project" value="UniProtKB-EC"/>
</dbReference>
<evidence type="ECO:0000313" key="1">
    <source>
        <dbReference type="EMBL" id="KAJ2675767.1"/>
    </source>
</evidence>
<dbReference type="PANTHER" id="PTHR28272">
    <property type="entry name" value="RIBONUCLEASES P/MRP PROTEIN SUBUNIT POP3"/>
    <property type="match status" value="1"/>
</dbReference>
<dbReference type="AlphaFoldDB" id="A0A9W8KX65"/>
<dbReference type="GO" id="GO:0000171">
    <property type="term" value="F:ribonuclease MRP activity"/>
    <property type="evidence" value="ECO:0007669"/>
    <property type="project" value="TreeGrafter"/>
</dbReference>
<keyword evidence="1" id="KW-0378">Hydrolase</keyword>
<protein>
    <submittedName>
        <fullName evidence="1">RNase P and RNase MRP subunit</fullName>
        <ecNumber evidence="1">3.1.26.5</ecNumber>
    </submittedName>
</protein>
<evidence type="ECO:0000313" key="2">
    <source>
        <dbReference type="Proteomes" id="UP001151518"/>
    </source>
</evidence>
<dbReference type="GO" id="GO:0006364">
    <property type="term" value="P:rRNA processing"/>
    <property type="evidence" value="ECO:0007669"/>
    <property type="project" value="InterPro"/>
</dbReference>
<accession>A0A9W8KX65</accession>
<dbReference type="InterPro" id="IPR013241">
    <property type="entry name" value="RNase_P_Pop3"/>
</dbReference>
<proteinExistence type="predicted"/>
<name>A0A9W8KX65_9FUNG</name>
<gene>
    <name evidence="1" type="primary">POP3</name>
    <name evidence="1" type="ORF">GGI25_003862</name>
</gene>
<sequence length="305" mass="33051">MSVVSDKTITARVASTKRRQVFKHALEKPYTISWPSATQTTQEAIIDALCKALQPVGAYFAASRQASKQINRIKRRRQRNLKKNKKKSASDDKIAKEEVKDSIPTIAAKLTDNSVAQEGQNMLRHLVLGINSTTRALEKQAQNNTAARDPKDSRSNNDLALVIVCKADIEPQVVAHFPALAHAARAADIANSAATTENTDSSNKDASRPGGLRLVGVVKGSEQRLAKAVCQQRVSAIGIRSGITELDEIIQLARIKVSAPSIPWIGPGSFTNITDAGQAAAPVFHQMKLRELHTTAPIPTKKTTK</sequence>
<dbReference type="GO" id="GO:0005829">
    <property type="term" value="C:cytosol"/>
    <property type="evidence" value="ECO:0007669"/>
    <property type="project" value="TreeGrafter"/>
</dbReference>
<dbReference type="PANTHER" id="PTHR28272:SF1">
    <property type="entry name" value="RIBONUCLEASES P_MRP PROTEIN SUBUNIT POP3"/>
    <property type="match status" value="1"/>
</dbReference>
<dbReference type="GO" id="GO:0034965">
    <property type="term" value="P:intronic box C/D snoRNA processing"/>
    <property type="evidence" value="ECO:0007669"/>
    <property type="project" value="TreeGrafter"/>
</dbReference>
<comment type="caution">
    <text evidence="1">The sequence shown here is derived from an EMBL/GenBank/DDBJ whole genome shotgun (WGS) entry which is preliminary data.</text>
</comment>
<dbReference type="OrthoDB" id="20109at2759"/>
<dbReference type="EMBL" id="JANBTW010000045">
    <property type="protein sequence ID" value="KAJ2675767.1"/>
    <property type="molecule type" value="Genomic_DNA"/>
</dbReference>
<dbReference type="GO" id="GO:0005655">
    <property type="term" value="C:nucleolar ribonuclease P complex"/>
    <property type="evidence" value="ECO:0007669"/>
    <property type="project" value="TreeGrafter"/>
</dbReference>
<dbReference type="GO" id="GO:0008033">
    <property type="term" value="P:tRNA processing"/>
    <property type="evidence" value="ECO:0007669"/>
    <property type="project" value="InterPro"/>
</dbReference>
<dbReference type="Proteomes" id="UP001151518">
    <property type="component" value="Unassembled WGS sequence"/>
</dbReference>
<dbReference type="EC" id="3.1.26.5" evidence="1"/>
<reference evidence="1" key="1">
    <citation type="submission" date="2022-07" db="EMBL/GenBank/DDBJ databases">
        <title>Phylogenomic reconstructions and comparative analyses of Kickxellomycotina fungi.</title>
        <authorList>
            <person name="Reynolds N.K."/>
            <person name="Stajich J.E."/>
            <person name="Barry K."/>
            <person name="Grigoriev I.V."/>
            <person name="Crous P."/>
            <person name="Smith M.E."/>
        </authorList>
    </citation>
    <scope>NUCLEOTIDE SEQUENCE</scope>
    <source>
        <strain evidence="1">NRRL 3115</strain>
    </source>
</reference>